<evidence type="ECO:0000313" key="1">
    <source>
        <dbReference type="EMBL" id="KHN31943.1"/>
    </source>
</evidence>
<dbReference type="Proteomes" id="UP000053555">
    <property type="component" value="Unassembled WGS sequence"/>
</dbReference>
<gene>
    <name evidence="1" type="ORF">glysoja_044845</name>
</gene>
<sequence>MVWVWMWMPSTASTRRRDVGTLQRCLPSPQSWHCRQHKGRERRLMDGDQLHLRHLRVAELELEQHFNIVEEKKAPQPW</sequence>
<dbReference type="EMBL" id="KN650368">
    <property type="protein sequence ID" value="KHN31943.1"/>
    <property type="molecule type" value="Genomic_DNA"/>
</dbReference>
<proteinExistence type="predicted"/>
<organism evidence="1">
    <name type="scientific">Glycine soja</name>
    <name type="common">Wild soybean</name>
    <dbReference type="NCBI Taxonomy" id="3848"/>
    <lineage>
        <taxon>Eukaryota</taxon>
        <taxon>Viridiplantae</taxon>
        <taxon>Streptophyta</taxon>
        <taxon>Embryophyta</taxon>
        <taxon>Tracheophyta</taxon>
        <taxon>Spermatophyta</taxon>
        <taxon>Magnoliopsida</taxon>
        <taxon>eudicotyledons</taxon>
        <taxon>Gunneridae</taxon>
        <taxon>Pentapetalae</taxon>
        <taxon>rosids</taxon>
        <taxon>fabids</taxon>
        <taxon>Fabales</taxon>
        <taxon>Fabaceae</taxon>
        <taxon>Papilionoideae</taxon>
        <taxon>50 kb inversion clade</taxon>
        <taxon>NPAAA clade</taxon>
        <taxon>indigoferoid/millettioid clade</taxon>
        <taxon>Phaseoleae</taxon>
        <taxon>Glycine</taxon>
        <taxon>Glycine subgen. Soja</taxon>
    </lineage>
</organism>
<reference evidence="1" key="1">
    <citation type="submission" date="2014-07" db="EMBL/GenBank/DDBJ databases">
        <title>Identification of a novel salt tolerance gene in wild soybean by whole-genome sequencing.</title>
        <authorList>
            <person name="Lam H.-M."/>
            <person name="Qi X."/>
            <person name="Li M.-W."/>
            <person name="Liu X."/>
            <person name="Xie M."/>
            <person name="Ni M."/>
            <person name="Xu X."/>
        </authorList>
    </citation>
    <scope>NUCLEOTIDE SEQUENCE [LARGE SCALE GENOMIC DNA]</scope>
    <source>
        <tissue evidence="1">Root</tissue>
    </source>
</reference>
<protein>
    <submittedName>
        <fullName evidence="1">Uncharacterized protein</fullName>
    </submittedName>
</protein>
<dbReference type="AlphaFoldDB" id="A0A0B2RJ04"/>
<name>A0A0B2RJ04_GLYSO</name>
<accession>A0A0B2RJ04</accession>